<dbReference type="RefSeq" id="WP_078497148.1">
    <property type="nucleotide sequence ID" value="NZ_MSZX01000001.1"/>
</dbReference>
<protein>
    <recommendedName>
        <fullName evidence="2">Calcineurin-like phosphoesterase domain-containing protein</fullName>
    </recommendedName>
</protein>
<evidence type="ECO:0000256" key="1">
    <source>
        <dbReference type="SAM" id="Phobius"/>
    </source>
</evidence>
<dbReference type="InterPro" id="IPR029052">
    <property type="entry name" value="Metallo-depent_PP-like"/>
</dbReference>
<dbReference type="GO" id="GO:0016020">
    <property type="term" value="C:membrane"/>
    <property type="evidence" value="ECO:0007669"/>
    <property type="project" value="GOC"/>
</dbReference>
<evidence type="ECO:0000313" key="4">
    <source>
        <dbReference type="Proteomes" id="UP000190188"/>
    </source>
</evidence>
<keyword evidence="1" id="KW-0472">Membrane</keyword>
<dbReference type="InterPro" id="IPR051158">
    <property type="entry name" value="Metallophosphoesterase_sf"/>
</dbReference>
<dbReference type="PANTHER" id="PTHR31302">
    <property type="entry name" value="TRANSMEMBRANE PROTEIN WITH METALLOPHOSPHOESTERASE DOMAIN-RELATED"/>
    <property type="match status" value="1"/>
</dbReference>
<accession>A0A1T2XNI2</accession>
<sequence length="283" mass="32463">MLWGIIAVIMGCVIFMFVRMYWEAKNTMIQVEHLYHERLPESWDHTSILFISDIHRRTISENWIKELTFTHTDIELVLVGGDYTERGVPLERVRHNMKLLRSVAPVYAVHGNHDYNADYREVDIVLRECGVHLLDNEAVWLEKEDAGVWLAGVDDVLTERAKLRVALSEPNLQPAFTMLLVHDPSIVQQLHDERIHLMFAGHTHGGQFRLPWIGPLVSSGIYRRYSYGTYELDRTAMDASEGGTKIFISRGMGTSHIPLRLFCPAEVHIIKLHSKKKQSSAPA</sequence>
<dbReference type="InterPro" id="IPR004843">
    <property type="entry name" value="Calcineurin-like_PHP"/>
</dbReference>
<evidence type="ECO:0000313" key="3">
    <source>
        <dbReference type="EMBL" id="OPA81411.1"/>
    </source>
</evidence>
<dbReference type="STRING" id="1324314.BVG16_03625"/>
<dbReference type="PANTHER" id="PTHR31302:SF32">
    <property type="entry name" value="PHOSPHOESTERASE"/>
    <property type="match status" value="1"/>
</dbReference>
<gene>
    <name evidence="3" type="ORF">BVG16_03625</name>
</gene>
<proteinExistence type="predicted"/>
<keyword evidence="4" id="KW-1185">Reference proteome</keyword>
<dbReference type="Pfam" id="PF00149">
    <property type="entry name" value="Metallophos"/>
    <property type="match status" value="1"/>
</dbReference>
<comment type="caution">
    <text evidence="3">The sequence shown here is derived from an EMBL/GenBank/DDBJ whole genome shotgun (WGS) entry which is preliminary data.</text>
</comment>
<organism evidence="3 4">
    <name type="scientific">Paenibacillus selenitireducens</name>
    <dbReference type="NCBI Taxonomy" id="1324314"/>
    <lineage>
        <taxon>Bacteria</taxon>
        <taxon>Bacillati</taxon>
        <taxon>Bacillota</taxon>
        <taxon>Bacilli</taxon>
        <taxon>Bacillales</taxon>
        <taxon>Paenibacillaceae</taxon>
        <taxon>Paenibacillus</taxon>
    </lineage>
</organism>
<feature type="domain" description="Calcineurin-like phosphoesterase" evidence="2">
    <location>
        <begin position="47"/>
        <end position="204"/>
    </location>
</feature>
<keyword evidence="1" id="KW-0812">Transmembrane</keyword>
<dbReference type="GO" id="GO:0008758">
    <property type="term" value="F:UDP-2,3-diacylglucosamine hydrolase activity"/>
    <property type="evidence" value="ECO:0007669"/>
    <property type="project" value="TreeGrafter"/>
</dbReference>
<name>A0A1T2XNI2_9BACL</name>
<dbReference type="Proteomes" id="UP000190188">
    <property type="component" value="Unassembled WGS sequence"/>
</dbReference>
<dbReference type="EMBL" id="MSZX01000001">
    <property type="protein sequence ID" value="OPA81411.1"/>
    <property type="molecule type" value="Genomic_DNA"/>
</dbReference>
<feature type="transmembrane region" description="Helical" evidence="1">
    <location>
        <begin position="6"/>
        <end position="22"/>
    </location>
</feature>
<dbReference type="SUPFAM" id="SSF56300">
    <property type="entry name" value="Metallo-dependent phosphatases"/>
    <property type="match status" value="1"/>
</dbReference>
<keyword evidence="1" id="KW-1133">Transmembrane helix</keyword>
<dbReference type="AlphaFoldDB" id="A0A1T2XNI2"/>
<dbReference type="GO" id="GO:0009245">
    <property type="term" value="P:lipid A biosynthetic process"/>
    <property type="evidence" value="ECO:0007669"/>
    <property type="project" value="TreeGrafter"/>
</dbReference>
<evidence type="ECO:0000259" key="2">
    <source>
        <dbReference type="Pfam" id="PF00149"/>
    </source>
</evidence>
<dbReference type="Gene3D" id="3.60.21.10">
    <property type="match status" value="1"/>
</dbReference>
<reference evidence="3 4" key="1">
    <citation type="submission" date="2017-01" db="EMBL/GenBank/DDBJ databases">
        <title>Genome analysis of Paenibacillus selenitrireducens ES3-24.</title>
        <authorList>
            <person name="Xu D."/>
            <person name="Yao R."/>
            <person name="Zheng S."/>
        </authorList>
    </citation>
    <scope>NUCLEOTIDE SEQUENCE [LARGE SCALE GENOMIC DNA]</scope>
    <source>
        <strain evidence="3 4">ES3-24</strain>
    </source>
</reference>